<evidence type="ECO:0000256" key="1">
    <source>
        <dbReference type="SAM" id="MobiDB-lite"/>
    </source>
</evidence>
<feature type="compositionally biased region" description="Basic and acidic residues" evidence="1">
    <location>
        <begin position="143"/>
        <end position="152"/>
    </location>
</feature>
<reference evidence="2 3" key="1">
    <citation type="submission" date="2024-03" db="EMBL/GenBank/DDBJ databases">
        <title>A high-quality draft genome sequence of Diaporthe vaccinii, a causative agent of upright dieback and viscid rot disease in cranberry plants.</title>
        <authorList>
            <person name="Sarrasin M."/>
            <person name="Lang B.F."/>
            <person name="Burger G."/>
        </authorList>
    </citation>
    <scope>NUCLEOTIDE SEQUENCE [LARGE SCALE GENOMIC DNA]</scope>
    <source>
        <strain evidence="2 3">IS7</strain>
    </source>
</reference>
<accession>A0ABR4DXW5</accession>
<organism evidence="2 3">
    <name type="scientific">Diaporthe vaccinii</name>
    <dbReference type="NCBI Taxonomy" id="105482"/>
    <lineage>
        <taxon>Eukaryota</taxon>
        <taxon>Fungi</taxon>
        <taxon>Dikarya</taxon>
        <taxon>Ascomycota</taxon>
        <taxon>Pezizomycotina</taxon>
        <taxon>Sordariomycetes</taxon>
        <taxon>Sordariomycetidae</taxon>
        <taxon>Diaporthales</taxon>
        <taxon>Diaporthaceae</taxon>
        <taxon>Diaporthe</taxon>
        <taxon>Diaporthe eres species complex</taxon>
    </lineage>
</organism>
<proteinExistence type="predicted"/>
<dbReference type="EMBL" id="JBAWTH010000143">
    <property type="protein sequence ID" value="KAL2275015.1"/>
    <property type="molecule type" value="Genomic_DNA"/>
</dbReference>
<comment type="caution">
    <text evidence="2">The sequence shown here is derived from an EMBL/GenBank/DDBJ whole genome shotgun (WGS) entry which is preliminary data.</text>
</comment>
<keyword evidence="3" id="KW-1185">Reference proteome</keyword>
<feature type="region of interest" description="Disordered" evidence="1">
    <location>
        <begin position="138"/>
        <end position="170"/>
    </location>
</feature>
<evidence type="ECO:0000313" key="2">
    <source>
        <dbReference type="EMBL" id="KAL2275015.1"/>
    </source>
</evidence>
<protein>
    <submittedName>
        <fullName evidence="2">Uncharacterized protein</fullName>
    </submittedName>
</protein>
<evidence type="ECO:0000313" key="3">
    <source>
        <dbReference type="Proteomes" id="UP001600888"/>
    </source>
</evidence>
<sequence>MARPIYDYWARKADTPWRRHLFLHVIPGTSLGEDPASCGVLLWGPSAVGLLFLEGMKGSKRGGGIINELQNVVCYRLCLVMLSEEGEEDHYSASSRPPSSPNTLHTTNFLFFSTGYRPSIYISIPIPHRPAHRAATVVRRQRVGGEGRRSRETQLSLQRRKPASASPCKS</sequence>
<gene>
    <name evidence="2" type="ORF">FJTKL_02561</name>
</gene>
<dbReference type="Proteomes" id="UP001600888">
    <property type="component" value="Unassembled WGS sequence"/>
</dbReference>
<name>A0ABR4DXW5_9PEZI</name>